<dbReference type="GO" id="GO:0006354">
    <property type="term" value="P:DNA-templated transcription elongation"/>
    <property type="evidence" value="ECO:0007669"/>
    <property type="project" value="UniProtKB-UniRule"/>
</dbReference>
<dbReference type="GO" id="GO:0031564">
    <property type="term" value="P:transcription antitermination"/>
    <property type="evidence" value="ECO:0007669"/>
    <property type="project" value="UniProtKB-UniRule"/>
</dbReference>
<dbReference type="InterPro" id="IPR014722">
    <property type="entry name" value="Rib_uL2_dom2"/>
</dbReference>
<evidence type="ECO:0000259" key="9">
    <source>
        <dbReference type="SMART" id="SM00739"/>
    </source>
</evidence>
<dbReference type="KEGG" id="wsu:WS0462"/>
<feature type="domain" description="KOW" evidence="9">
    <location>
        <begin position="121"/>
        <end position="148"/>
    </location>
</feature>
<reference evidence="10 11" key="1">
    <citation type="journal article" date="2003" name="Proc. Natl. Acad. Sci. U.S.A.">
        <title>Complete genome sequence and analysis of Wolinella succinogenes.</title>
        <authorList>
            <person name="Baar C."/>
            <person name="Eppinger M."/>
            <person name="Raddatz G."/>
            <person name="Simon JM."/>
            <person name="Lanz C."/>
            <person name="Klimmek O."/>
            <person name="Nandakumar R."/>
            <person name="Gross R."/>
            <person name="Rosinus A."/>
            <person name="Keller H."/>
            <person name="Jagtap P."/>
            <person name="Linke B."/>
            <person name="Meyer F."/>
            <person name="Lederer H."/>
            <person name="Schuster S.C."/>
        </authorList>
    </citation>
    <scope>NUCLEOTIDE SEQUENCE [LARGE SCALE GENOMIC DNA]</scope>
    <source>
        <strain evidence="11">ATCC 29543 / DSM 1740 / CCUG 13145 / JCM 31913 / LMG 7466 / NCTC 11488 / FDC 602W</strain>
    </source>
</reference>
<dbReference type="InterPro" id="IPR008991">
    <property type="entry name" value="Translation_prot_SH3-like_sf"/>
</dbReference>
<feature type="domain" description="NusG-like N-terminal" evidence="8">
    <location>
        <begin position="2"/>
        <end position="110"/>
    </location>
</feature>
<dbReference type="CDD" id="cd06091">
    <property type="entry name" value="KOW_NusG"/>
    <property type="match status" value="1"/>
</dbReference>
<evidence type="ECO:0000256" key="5">
    <source>
        <dbReference type="HAMAP-Rule" id="MF_00948"/>
    </source>
</evidence>
<dbReference type="AlphaFoldDB" id="Q7MA61"/>
<evidence type="ECO:0000313" key="11">
    <source>
        <dbReference type="Proteomes" id="UP000000422"/>
    </source>
</evidence>
<dbReference type="InterPro" id="IPR036735">
    <property type="entry name" value="NGN_dom_sf"/>
</dbReference>
<evidence type="ECO:0000256" key="2">
    <source>
        <dbReference type="ARBA" id="ARBA00022814"/>
    </source>
</evidence>
<dbReference type="eggNOG" id="COG0250">
    <property type="taxonomic scope" value="Bacteria"/>
</dbReference>
<dbReference type="CDD" id="cd09891">
    <property type="entry name" value="NGN_Bact_1"/>
    <property type="match status" value="1"/>
</dbReference>
<dbReference type="Gene3D" id="3.30.70.940">
    <property type="entry name" value="NusG, N-terminal domain"/>
    <property type="match status" value="1"/>
</dbReference>
<dbReference type="FunFam" id="2.30.30.30:FF:000002">
    <property type="entry name" value="Transcription termination/antitermination factor NusG"/>
    <property type="match status" value="1"/>
</dbReference>
<dbReference type="GO" id="GO:0006353">
    <property type="term" value="P:DNA-templated transcription termination"/>
    <property type="evidence" value="ECO:0007669"/>
    <property type="project" value="UniProtKB-UniRule"/>
</dbReference>
<evidence type="ECO:0000256" key="7">
    <source>
        <dbReference type="RuleBase" id="RU000538"/>
    </source>
</evidence>
<evidence type="ECO:0000256" key="3">
    <source>
        <dbReference type="ARBA" id="ARBA00023015"/>
    </source>
</evidence>
<dbReference type="Gene3D" id="2.30.30.30">
    <property type="match status" value="1"/>
</dbReference>
<accession>Q7MA61</accession>
<keyword evidence="3 5" id="KW-0805">Transcription regulation</keyword>
<dbReference type="PRINTS" id="PR00338">
    <property type="entry name" value="NUSGTNSCPFCT"/>
</dbReference>
<dbReference type="InterPro" id="IPR015869">
    <property type="entry name" value="Transcrpt_antiterm_NusG_bac_CS"/>
</dbReference>
<name>Q7MA61_WOLSU</name>
<dbReference type="HAMAP" id="MF_00948">
    <property type="entry name" value="NusG"/>
    <property type="match status" value="1"/>
</dbReference>
<dbReference type="InterPro" id="IPR043425">
    <property type="entry name" value="NusG-like"/>
</dbReference>
<comment type="similarity">
    <text evidence="5 7">Belongs to the NusG family.</text>
</comment>
<dbReference type="Pfam" id="PF02357">
    <property type="entry name" value="NusG"/>
    <property type="match status" value="1"/>
</dbReference>
<sequence length="176" mass="20212">MSFDWYAIQTYSGSEQSVKRAIENLIRENKIEDRLEQIVVPTEDIIEVKNNKKKITERSLYPGYVFIKVSLDTELWHLIQSLPRVGRFIGEAKKPTPLSEADINTILEKVKNRAAPKPKVSFEAGEVVRITEGPFANFTGTVEEYDMEHRKLKLNVSIFGRSTPIEILYSQVEKIV</sequence>
<keyword evidence="4 5" id="KW-0804">Transcription</keyword>
<dbReference type="SUPFAM" id="SSF50104">
    <property type="entry name" value="Translation proteins SH3-like domain"/>
    <property type="match status" value="1"/>
</dbReference>
<dbReference type="PROSITE" id="PS01014">
    <property type="entry name" value="NUSG"/>
    <property type="match status" value="1"/>
</dbReference>
<dbReference type="InterPro" id="IPR006645">
    <property type="entry name" value="NGN-like_dom"/>
</dbReference>
<keyword evidence="1 5" id="KW-0806">Transcription termination</keyword>
<dbReference type="EMBL" id="BX571658">
    <property type="protein sequence ID" value="CAE09602.1"/>
    <property type="molecule type" value="Genomic_DNA"/>
</dbReference>
<dbReference type="RefSeq" id="WP_011138402.1">
    <property type="nucleotide sequence ID" value="NC_005090.1"/>
</dbReference>
<dbReference type="GO" id="GO:0032784">
    <property type="term" value="P:regulation of DNA-templated transcription elongation"/>
    <property type="evidence" value="ECO:0007669"/>
    <property type="project" value="InterPro"/>
</dbReference>
<dbReference type="PANTHER" id="PTHR30265:SF2">
    <property type="entry name" value="TRANSCRIPTION TERMINATION_ANTITERMINATION PROTEIN NUSG"/>
    <property type="match status" value="1"/>
</dbReference>
<evidence type="ECO:0000256" key="4">
    <source>
        <dbReference type="ARBA" id="ARBA00023163"/>
    </source>
</evidence>
<comment type="function">
    <text evidence="5 7">Participates in transcription elongation, termination and antitermination.</text>
</comment>
<dbReference type="GO" id="GO:0005829">
    <property type="term" value="C:cytosol"/>
    <property type="evidence" value="ECO:0007669"/>
    <property type="project" value="UniProtKB-ARBA"/>
</dbReference>
<dbReference type="SMART" id="SM00739">
    <property type="entry name" value="KOW"/>
    <property type="match status" value="1"/>
</dbReference>
<evidence type="ECO:0000259" key="8">
    <source>
        <dbReference type="SMART" id="SM00738"/>
    </source>
</evidence>
<gene>
    <name evidence="10" type="primary">NUSG</name>
    <name evidence="5" type="synonym">nusG</name>
    <name evidence="10" type="ordered locus">WS0462</name>
</gene>
<proteinExistence type="inferred from homology"/>
<evidence type="ECO:0000313" key="10">
    <source>
        <dbReference type="EMBL" id="CAE09602.1"/>
    </source>
</evidence>
<dbReference type="NCBIfam" id="TIGR00922">
    <property type="entry name" value="nusG"/>
    <property type="match status" value="1"/>
</dbReference>
<dbReference type="PANTHER" id="PTHR30265">
    <property type="entry name" value="RHO-INTERACTING TRANSCRIPTION TERMINATION FACTOR NUSG"/>
    <property type="match status" value="1"/>
</dbReference>
<dbReference type="SMART" id="SM00738">
    <property type="entry name" value="NGN"/>
    <property type="match status" value="1"/>
</dbReference>
<organism evidence="11">
    <name type="scientific">Wolinella succinogenes (strain ATCC 29543 / DSM 1740 / CCUG 13145 / JCM 31913 / LMG 7466 / NCTC 11488 / FDC 602W)</name>
    <name type="common">Vibrio succinogenes</name>
    <dbReference type="NCBI Taxonomy" id="273121"/>
    <lineage>
        <taxon>Bacteria</taxon>
        <taxon>Pseudomonadati</taxon>
        <taxon>Campylobacterota</taxon>
        <taxon>Epsilonproteobacteria</taxon>
        <taxon>Campylobacterales</taxon>
        <taxon>Helicobacteraceae</taxon>
        <taxon>Wolinella</taxon>
    </lineage>
</organism>
<dbReference type="SUPFAM" id="SSF82679">
    <property type="entry name" value="N-utilization substance G protein NusG, N-terminal domain"/>
    <property type="match status" value="1"/>
</dbReference>
<dbReference type="Pfam" id="PF00467">
    <property type="entry name" value="KOW"/>
    <property type="match status" value="1"/>
</dbReference>
<keyword evidence="11" id="KW-1185">Reference proteome</keyword>
<evidence type="ECO:0000256" key="1">
    <source>
        <dbReference type="ARBA" id="ARBA00022472"/>
    </source>
</evidence>
<dbReference type="InterPro" id="IPR001062">
    <property type="entry name" value="Transcrpt_antiterm_NusG"/>
</dbReference>
<dbReference type="InterPro" id="IPR005824">
    <property type="entry name" value="KOW"/>
</dbReference>
<keyword evidence="2 5" id="KW-0889">Transcription antitermination</keyword>
<dbReference type="InterPro" id="IPR047050">
    <property type="entry name" value="NGN"/>
</dbReference>
<dbReference type="STRING" id="273121.WS0462"/>
<evidence type="ECO:0000256" key="6">
    <source>
        <dbReference type="NCBIfam" id="TIGR00922"/>
    </source>
</evidence>
<dbReference type="Proteomes" id="UP000000422">
    <property type="component" value="Chromosome"/>
</dbReference>
<dbReference type="HOGENOM" id="CLU_067287_1_0_7"/>
<protein>
    <recommendedName>
        <fullName evidence="5 6">Transcription termination/antitermination protein NusG</fullName>
    </recommendedName>
</protein>